<comment type="similarity">
    <text evidence="2">Belongs to the cyclin family.</text>
</comment>
<dbReference type="Pfam" id="PF00134">
    <property type="entry name" value="Cyclin_N"/>
    <property type="match status" value="1"/>
</dbReference>
<dbReference type="SMART" id="SM00385">
    <property type="entry name" value="CYCLIN"/>
    <property type="match status" value="1"/>
</dbReference>
<dbReference type="GO" id="GO:0016538">
    <property type="term" value="F:cyclin-dependent protein serine/threonine kinase regulator activity"/>
    <property type="evidence" value="ECO:0007669"/>
    <property type="project" value="InterPro"/>
</dbReference>
<dbReference type="GeneTree" id="ENSGT00940000156384"/>
<feature type="region of interest" description="Disordered" evidence="3">
    <location>
        <begin position="240"/>
        <end position="299"/>
    </location>
</feature>
<feature type="compositionally biased region" description="Pro residues" evidence="3">
    <location>
        <begin position="256"/>
        <end position="277"/>
    </location>
</feature>
<dbReference type="Proteomes" id="UP000314982">
    <property type="component" value="Unassembled WGS sequence"/>
</dbReference>
<dbReference type="AlphaFoldDB" id="A0A4W5KUC2"/>
<sequence length="330" mass="38110">EQDGGENNHPSSGQAFLDHIKPCWYWDKKDLAHTPSQSEGLDPATEARYRREGARFIFDVGTRLGLHYDTLATGIIYFHRFYMFHSFKQFPRYVTGACCLFLAGKVEETPKKCKDIIKTARSLLNDVQFAQFGDDPKEEVMVLERILLQTIKFDLQVEHPYMFLLRYAKHLCTMLSLQWEPEIIAVAVMYLAGRLCKFDIQEWTSKQSSRRWWEQFVQDVPVELLEDICHQILDLYSQGKTPIPPGLEQETKQRGPPQPPGPAPPQPPGCVPLPPPSKRNSPQGSPPRHPKRPHVSDGRVSFKILRVMYARRPLPFPPWEQTQKNTNNFK</sequence>
<dbReference type="CDD" id="cd20530">
    <property type="entry name" value="CYCLIN_CCNK_rpt1"/>
    <property type="match status" value="1"/>
</dbReference>
<evidence type="ECO:0000256" key="3">
    <source>
        <dbReference type="SAM" id="MobiDB-lite"/>
    </source>
</evidence>
<dbReference type="InterPro" id="IPR043198">
    <property type="entry name" value="Cyclin/Ssn8"/>
</dbReference>
<dbReference type="InterPro" id="IPR036915">
    <property type="entry name" value="Cyclin-like_sf"/>
</dbReference>
<dbReference type="SUPFAM" id="SSF47954">
    <property type="entry name" value="Cyclin-like"/>
    <property type="match status" value="2"/>
</dbReference>
<dbReference type="CDD" id="cd20531">
    <property type="entry name" value="CYCLIN_CCNK_rpt2"/>
    <property type="match status" value="1"/>
</dbReference>
<dbReference type="PANTHER" id="PTHR10026">
    <property type="entry name" value="CYCLIN"/>
    <property type="match status" value="1"/>
</dbReference>
<evidence type="ECO:0000313" key="6">
    <source>
        <dbReference type="Proteomes" id="UP000314982"/>
    </source>
</evidence>
<dbReference type="Ensembl" id="ENSHHUT00000021727.1">
    <property type="protein sequence ID" value="ENSHHUP00000020938.1"/>
    <property type="gene ID" value="ENSHHUG00000013115.1"/>
</dbReference>
<evidence type="ECO:0000256" key="2">
    <source>
        <dbReference type="RuleBase" id="RU000383"/>
    </source>
</evidence>
<keyword evidence="1 2" id="KW-0195">Cyclin</keyword>
<proteinExistence type="inferred from homology"/>
<dbReference type="Gene3D" id="1.10.472.10">
    <property type="entry name" value="Cyclin-like"/>
    <property type="match status" value="2"/>
</dbReference>
<feature type="domain" description="Cyclin-like" evidence="4">
    <location>
        <begin position="55"/>
        <end position="149"/>
    </location>
</feature>
<dbReference type="GO" id="GO:0006357">
    <property type="term" value="P:regulation of transcription by RNA polymerase II"/>
    <property type="evidence" value="ECO:0007669"/>
    <property type="project" value="InterPro"/>
</dbReference>
<dbReference type="Pfam" id="PF21797">
    <property type="entry name" value="CycT2-like_C"/>
    <property type="match status" value="1"/>
</dbReference>
<evidence type="ECO:0000256" key="1">
    <source>
        <dbReference type="ARBA" id="ARBA00023127"/>
    </source>
</evidence>
<reference evidence="5" key="2">
    <citation type="submission" date="2025-08" db="UniProtKB">
        <authorList>
            <consortium name="Ensembl"/>
        </authorList>
    </citation>
    <scope>IDENTIFICATION</scope>
</reference>
<dbReference type="InterPro" id="IPR013763">
    <property type="entry name" value="Cyclin-like_dom"/>
</dbReference>
<name>A0A4W5KUC2_9TELE</name>
<keyword evidence="6" id="KW-1185">Reference proteome</keyword>
<reference evidence="5" key="3">
    <citation type="submission" date="2025-09" db="UniProtKB">
        <authorList>
            <consortium name="Ensembl"/>
        </authorList>
    </citation>
    <scope>IDENTIFICATION</scope>
</reference>
<dbReference type="FunFam" id="1.10.472.10:FF:000021">
    <property type="entry name" value="Cyclin-K (Predicted)"/>
    <property type="match status" value="1"/>
</dbReference>
<evidence type="ECO:0000313" key="5">
    <source>
        <dbReference type="Ensembl" id="ENSHHUP00000020938.1"/>
    </source>
</evidence>
<evidence type="ECO:0000259" key="4">
    <source>
        <dbReference type="SMART" id="SM00385"/>
    </source>
</evidence>
<protein>
    <submittedName>
        <fullName evidence="5">Cyclin K</fullName>
    </submittedName>
</protein>
<organism evidence="5 6">
    <name type="scientific">Hucho hucho</name>
    <name type="common">huchen</name>
    <dbReference type="NCBI Taxonomy" id="62062"/>
    <lineage>
        <taxon>Eukaryota</taxon>
        <taxon>Metazoa</taxon>
        <taxon>Chordata</taxon>
        <taxon>Craniata</taxon>
        <taxon>Vertebrata</taxon>
        <taxon>Euteleostomi</taxon>
        <taxon>Actinopterygii</taxon>
        <taxon>Neopterygii</taxon>
        <taxon>Teleostei</taxon>
        <taxon>Protacanthopterygii</taxon>
        <taxon>Salmoniformes</taxon>
        <taxon>Salmonidae</taxon>
        <taxon>Salmoninae</taxon>
        <taxon>Hucho</taxon>
    </lineage>
</organism>
<accession>A0A4W5KUC2</accession>
<reference evidence="6" key="1">
    <citation type="submission" date="2018-06" db="EMBL/GenBank/DDBJ databases">
        <title>Genome assembly of Danube salmon.</title>
        <authorList>
            <person name="Macqueen D.J."/>
            <person name="Gundappa M.K."/>
        </authorList>
    </citation>
    <scope>NUCLEOTIDE SEQUENCE [LARGE SCALE GENOMIC DNA]</scope>
</reference>
<dbReference type="InterPro" id="IPR006671">
    <property type="entry name" value="Cyclin_N"/>
</dbReference>